<evidence type="ECO:0000256" key="6">
    <source>
        <dbReference type="ARBA" id="ARBA00022605"/>
    </source>
</evidence>
<dbReference type="NCBIfam" id="TIGR01488">
    <property type="entry name" value="HAD-SF-IB"/>
    <property type="match status" value="1"/>
</dbReference>
<feature type="active site" description="Nucleophile" evidence="14">
    <location>
        <position position="225"/>
    </location>
</feature>
<protein>
    <recommendedName>
        <fullName evidence="5">Phosphoserine phosphatase</fullName>
        <ecNumber evidence="4">3.1.3.3</ecNumber>
    </recommendedName>
    <alternativeName>
        <fullName evidence="11">O-phosphoserine phosphohydrolase</fullName>
    </alternativeName>
</protein>
<dbReference type="FunFam" id="3.40.50.1000:FF:000041">
    <property type="entry name" value="Phosphoserine phosphatase SerB"/>
    <property type="match status" value="1"/>
</dbReference>
<dbReference type="CDD" id="cd04870">
    <property type="entry name" value="ACT_PSP_1"/>
    <property type="match status" value="1"/>
</dbReference>
<dbReference type="FunFam" id="1.10.150.210:FF:000001">
    <property type="entry name" value="Phosphoserine phosphatase"/>
    <property type="match status" value="1"/>
</dbReference>
<evidence type="ECO:0000256" key="10">
    <source>
        <dbReference type="ARBA" id="ARBA00023299"/>
    </source>
</evidence>
<dbReference type="Pfam" id="PF12710">
    <property type="entry name" value="HAD"/>
    <property type="match status" value="1"/>
</dbReference>
<dbReference type="Pfam" id="PF13740">
    <property type="entry name" value="ACT_6"/>
    <property type="match status" value="1"/>
</dbReference>
<dbReference type="HOGENOM" id="CLU_036368_0_0_10"/>
<evidence type="ECO:0000259" key="16">
    <source>
        <dbReference type="PROSITE" id="PS51671"/>
    </source>
</evidence>
<dbReference type="EC" id="3.1.3.3" evidence="4"/>
<dbReference type="InterPro" id="IPR001763">
    <property type="entry name" value="Rhodanese-like_dom"/>
</dbReference>
<dbReference type="InterPro" id="IPR050582">
    <property type="entry name" value="HAD-like_SerB"/>
</dbReference>
<dbReference type="InterPro" id="IPR036412">
    <property type="entry name" value="HAD-like_sf"/>
</dbReference>
<comment type="caution">
    <text evidence="17">The sequence shown here is derived from an EMBL/GenBank/DDBJ whole genome shotgun (WGS) entry which is preliminary data.</text>
</comment>
<organism evidence="17 18">
    <name type="scientific">Bacteroides cellulosilyticus CL02T12C19</name>
    <dbReference type="NCBI Taxonomy" id="997874"/>
    <lineage>
        <taxon>Bacteria</taxon>
        <taxon>Pseudomonadati</taxon>
        <taxon>Bacteroidota</taxon>
        <taxon>Bacteroidia</taxon>
        <taxon>Bacteroidales</taxon>
        <taxon>Bacteroidaceae</taxon>
        <taxon>Bacteroides</taxon>
    </lineage>
</organism>
<dbReference type="EMBL" id="AGXG01000093">
    <property type="protein sequence ID" value="EIY25338.1"/>
    <property type="molecule type" value="Genomic_DNA"/>
</dbReference>
<evidence type="ECO:0000256" key="14">
    <source>
        <dbReference type="PIRSR" id="PIRSR604469-1"/>
    </source>
</evidence>
<dbReference type="SFLD" id="SFLDS00003">
    <property type="entry name" value="Haloacid_Dehalogenase"/>
    <property type="match status" value="1"/>
</dbReference>
<feature type="active site" description="Proton donor" evidence="14">
    <location>
        <position position="227"/>
    </location>
</feature>
<dbReference type="NCBIfam" id="TIGR00338">
    <property type="entry name" value="serB"/>
    <property type="match status" value="1"/>
</dbReference>
<evidence type="ECO:0000256" key="9">
    <source>
        <dbReference type="ARBA" id="ARBA00022842"/>
    </source>
</evidence>
<comment type="catalytic activity">
    <reaction evidence="12">
        <text>O-phospho-L-serine + H2O = L-serine + phosphate</text>
        <dbReference type="Rhea" id="RHEA:21208"/>
        <dbReference type="ChEBI" id="CHEBI:15377"/>
        <dbReference type="ChEBI" id="CHEBI:33384"/>
        <dbReference type="ChEBI" id="CHEBI:43474"/>
        <dbReference type="ChEBI" id="CHEBI:57524"/>
        <dbReference type="EC" id="3.1.3.3"/>
    </reaction>
</comment>
<dbReference type="CDD" id="cd07500">
    <property type="entry name" value="HAD_PSP"/>
    <property type="match status" value="1"/>
</dbReference>
<evidence type="ECO:0000259" key="15">
    <source>
        <dbReference type="PROSITE" id="PS50206"/>
    </source>
</evidence>
<dbReference type="PATRIC" id="fig|997874.3.peg.4532"/>
<dbReference type="Gene3D" id="3.40.50.1000">
    <property type="entry name" value="HAD superfamily/HAD-like"/>
    <property type="match status" value="1"/>
</dbReference>
<dbReference type="PROSITE" id="PS51671">
    <property type="entry name" value="ACT"/>
    <property type="match status" value="1"/>
</dbReference>
<evidence type="ECO:0000256" key="12">
    <source>
        <dbReference type="ARBA" id="ARBA00048138"/>
    </source>
</evidence>
<keyword evidence="7" id="KW-0479">Metal-binding</keyword>
<evidence type="ECO:0000313" key="17">
    <source>
        <dbReference type="EMBL" id="EIY25338.1"/>
    </source>
</evidence>
<dbReference type="PROSITE" id="PS50206">
    <property type="entry name" value="RHODANESE_3"/>
    <property type="match status" value="1"/>
</dbReference>
<reference evidence="17 18" key="1">
    <citation type="submission" date="2012-02" db="EMBL/GenBank/DDBJ databases">
        <title>The Genome Sequence of Bacteroides cellulosilyticus CL02T12C19.</title>
        <authorList>
            <consortium name="The Broad Institute Genome Sequencing Platform"/>
            <person name="Earl A."/>
            <person name="Ward D."/>
            <person name="Feldgarden M."/>
            <person name="Gevers D."/>
            <person name="Zitomersky N.L."/>
            <person name="Coyne M.J."/>
            <person name="Comstock L.E."/>
            <person name="Young S.K."/>
            <person name="Zeng Q."/>
            <person name="Gargeya S."/>
            <person name="Fitzgerald M."/>
            <person name="Haas B."/>
            <person name="Abouelleil A."/>
            <person name="Alvarado L."/>
            <person name="Arachchi H.M."/>
            <person name="Berlin A."/>
            <person name="Chapman S.B."/>
            <person name="Gearin G."/>
            <person name="Goldberg J."/>
            <person name="Griggs A."/>
            <person name="Gujja S."/>
            <person name="Hansen M."/>
            <person name="Heiman D."/>
            <person name="Howarth C."/>
            <person name="Larimer J."/>
            <person name="Lui A."/>
            <person name="MacDonald P.J.P."/>
            <person name="McCowen C."/>
            <person name="Montmayeur A."/>
            <person name="Murphy C."/>
            <person name="Neiman D."/>
            <person name="Pearson M."/>
            <person name="Priest M."/>
            <person name="Roberts A."/>
            <person name="Saif S."/>
            <person name="Shea T."/>
            <person name="Sisk P."/>
            <person name="Stolte C."/>
            <person name="Sykes S."/>
            <person name="Wortman J."/>
            <person name="Nusbaum C."/>
            <person name="Birren B."/>
        </authorList>
    </citation>
    <scope>NUCLEOTIDE SEQUENCE [LARGE SCALE GENOMIC DNA]</scope>
    <source>
        <strain evidence="17 18">CL02T12C19</strain>
    </source>
</reference>
<keyword evidence="6" id="KW-0028">Amino-acid biosynthesis</keyword>
<comment type="cofactor">
    <cofactor evidence="1">
        <name>Mg(2+)</name>
        <dbReference type="ChEBI" id="CHEBI:18420"/>
    </cofactor>
</comment>
<proteinExistence type="inferred from homology"/>
<dbReference type="InterPro" id="IPR049148">
    <property type="entry name" value="PSP_ACT"/>
</dbReference>
<keyword evidence="10" id="KW-0718">Serine biosynthesis</keyword>
<feature type="domain" description="Rhodanese" evidence="15">
    <location>
        <begin position="297"/>
        <end position="327"/>
    </location>
</feature>
<keyword evidence="18" id="KW-1185">Reference proteome</keyword>
<dbReference type="GO" id="GO:0036424">
    <property type="term" value="F:L-phosphoserine phosphatase activity"/>
    <property type="evidence" value="ECO:0007669"/>
    <property type="project" value="InterPro"/>
</dbReference>
<dbReference type="Gene3D" id="3.30.70.260">
    <property type="match status" value="2"/>
</dbReference>
<feature type="domain" description="ACT" evidence="16">
    <location>
        <begin position="36"/>
        <end position="109"/>
    </location>
</feature>
<dbReference type="CDD" id="cd04871">
    <property type="entry name" value="ACT_PSP_2"/>
    <property type="match status" value="1"/>
</dbReference>
<evidence type="ECO:0000256" key="5">
    <source>
        <dbReference type="ARBA" id="ARBA00015196"/>
    </source>
</evidence>
<dbReference type="FunFam" id="3.30.70.260:FF:000065">
    <property type="entry name" value="Phosphoserine phosphatase SerB"/>
    <property type="match status" value="1"/>
</dbReference>
<dbReference type="PANTHER" id="PTHR43344">
    <property type="entry name" value="PHOSPHOSERINE PHOSPHATASE"/>
    <property type="match status" value="1"/>
</dbReference>
<sequence length="435" mass="49057">MLIGVYSRNFIYFCTVLLINLDKQFYMQPLSTELILIRVTGEDRPGLTASVTEILAKYDATILDIGQADIHNTLSLGILCKTEEQHSGFIMKELLFKASSLGVTIRFYPISVKEYEDWVNMQGKNRYILTLLGRKLSARQISAVTRILAEQGMNIDAIKRLTGRIPLDECDLRTRACIEFSVRGTPKDRIAMQEHLMKLASELEMDFSFQLDNMYRRMRRLICFDMDSTLIETEVIDELAIRAGVGDEVKAITERAMRGEIDFTESFRERVALLKGLDESVMQDIAEHLPITEGVDRLMYVLKKYGYKIAILSGGFTYFGQYLQQKYGIDYVYANELEIVDGKLTGRYLGDVVDGKRKSELLRLIAQVEKVDIAQTIAVGDGANDLPMLGVAGLGIAFHAKPKVVANAKQSINTIGLDGVLYFLGFKDSYIDLPK</sequence>
<dbReference type="SUPFAM" id="SSF56784">
    <property type="entry name" value="HAD-like"/>
    <property type="match status" value="1"/>
</dbReference>
<dbReference type="AlphaFoldDB" id="I9Q8T3"/>
<dbReference type="SFLD" id="SFLDG01137">
    <property type="entry name" value="C1.6.1:_Phosphoserine_Phosphat"/>
    <property type="match status" value="1"/>
</dbReference>
<dbReference type="GO" id="GO:0005737">
    <property type="term" value="C:cytoplasm"/>
    <property type="evidence" value="ECO:0007669"/>
    <property type="project" value="TreeGrafter"/>
</dbReference>
<name>I9Q8T3_9BACE</name>
<comment type="catalytic activity">
    <reaction evidence="13">
        <text>O-phospho-D-serine + H2O = D-serine + phosphate</text>
        <dbReference type="Rhea" id="RHEA:24873"/>
        <dbReference type="ChEBI" id="CHEBI:15377"/>
        <dbReference type="ChEBI" id="CHEBI:35247"/>
        <dbReference type="ChEBI" id="CHEBI:43474"/>
        <dbReference type="ChEBI" id="CHEBI:58680"/>
        <dbReference type="EC" id="3.1.3.3"/>
    </reaction>
</comment>
<dbReference type="GO" id="GO:0006564">
    <property type="term" value="P:L-serine biosynthetic process"/>
    <property type="evidence" value="ECO:0007669"/>
    <property type="project" value="UniProtKB-KW"/>
</dbReference>
<dbReference type="InterPro" id="IPR002912">
    <property type="entry name" value="ACT_dom"/>
</dbReference>
<evidence type="ECO:0000256" key="13">
    <source>
        <dbReference type="ARBA" id="ARBA00048523"/>
    </source>
</evidence>
<dbReference type="SFLD" id="SFLDG01136">
    <property type="entry name" value="C1.6:_Phosphoserine_Phosphatas"/>
    <property type="match status" value="1"/>
</dbReference>
<comment type="similarity">
    <text evidence="3">Belongs to the HAD-like hydrolase superfamily. SerB family.</text>
</comment>
<evidence type="ECO:0000256" key="2">
    <source>
        <dbReference type="ARBA" id="ARBA00005135"/>
    </source>
</evidence>
<dbReference type="InterPro" id="IPR023214">
    <property type="entry name" value="HAD_sf"/>
</dbReference>
<evidence type="ECO:0000256" key="8">
    <source>
        <dbReference type="ARBA" id="ARBA00022801"/>
    </source>
</evidence>
<gene>
    <name evidence="17" type="ORF">HMPREF1062_04433</name>
</gene>
<dbReference type="InterPro" id="IPR004469">
    <property type="entry name" value="PSP"/>
</dbReference>
<dbReference type="SFLD" id="SFLDF00029">
    <property type="entry name" value="phosphoserine_phosphatase"/>
    <property type="match status" value="1"/>
</dbReference>
<dbReference type="Pfam" id="PF21086">
    <property type="entry name" value="ACT_PSP_2"/>
    <property type="match status" value="1"/>
</dbReference>
<evidence type="ECO:0000313" key="18">
    <source>
        <dbReference type="Proteomes" id="UP000003741"/>
    </source>
</evidence>
<comment type="pathway">
    <text evidence="2">Amino-acid biosynthesis; L-serine biosynthesis; L-serine from 3-phospho-D-glycerate: step 3/3.</text>
</comment>
<keyword evidence="8" id="KW-0378">Hydrolase</keyword>
<dbReference type="Gene3D" id="1.10.150.210">
    <property type="entry name" value="Phosphoserine phosphatase, domain 2"/>
    <property type="match status" value="1"/>
</dbReference>
<dbReference type="Proteomes" id="UP000003741">
    <property type="component" value="Unassembled WGS sequence"/>
</dbReference>
<evidence type="ECO:0000256" key="11">
    <source>
        <dbReference type="ARBA" id="ARBA00031693"/>
    </source>
</evidence>
<evidence type="ECO:0000256" key="1">
    <source>
        <dbReference type="ARBA" id="ARBA00001946"/>
    </source>
</evidence>
<accession>I9Q8T3</accession>
<evidence type="ECO:0000256" key="7">
    <source>
        <dbReference type="ARBA" id="ARBA00022723"/>
    </source>
</evidence>
<dbReference type="PANTHER" id="PTHR43344:SF2">
    <property type="entry name" value="PHOSPHOSERINE PHOSPHATASE"/>
    <property type="match status" value="1"/>
</dbReference>
<dbReference type="FunFam" id="3.30.70.260:FF:000041">
    <property type="entry name" value="Phosphoserine phosphatase SerB"/>
    <property type="match status" value="1"/>
</dbReference>
<evidence type="ECO:0000256" key="4">
    <source>
        <dbReference type="ARBA" id="ARBA00012640"/>
    </source>
</evidence>
<evidence type="ECO:0000256" key="3">
    <source>
        <dbReference type="ARBA" id="ARBA00009184"/>
    </source>
</evidence>
<keyword evidence="9" id="KW-0460">Magnesium</keyword>
<dbReference type="SUPFAM" id="SSF55021">
    <property type="entry name" value="ACT-like"/>
    <property type="match status" value="2"/>
</dbReference>
<dbReference type="InterPro" id="IPR045865">
    <property type="entry name" value="ACT-like_dom_sf"/>
</dbReference>
<dbReference type="UniPathway" id="UPA00135">
    <property type="reaction ID" value="UER00198"/>
</dbReference>
<dbReference type="GO" id="GO:0000287">
    <property type="term" value="F:magnesium ion binding"/>
    <property type="evidence" value="ECO:0007669"/>
    <property type="project" value="TreeGrafter"/>
</dbReference>